<keyword evidence="3 7" id="KW-0963">Cytoplasm</keyword>
<protein>
    <recommendedName>
        <fullName evidence="7">Phosphoribosyl-AMP cyclohydrolase</fullName>
        <shortName evidence="7">PRA-CH</shortName>
        <ecNumber evidence="7">3.5.4.19</ecNumber>
    </recommendedName>
</protein>
<comment type="function">
    <text evidence="7">Catalyzes the hydrolysis of the adenine ring of phosphoribosyl-AMP.</text>
</comment>
<gene>
    <name evidence="7 9" type="primary">hisI</name>
    <name evidence="9" type="ORF">QPL79_03215</name>
</gene>
<dbReference type="AlphaFoldDB" id="A0ABD4Z4Y4"/>
<evidence type="ECO:0000256" key="6">
    <source>
        <dbReference type="ARBA" id="ARBA00023102"/>
    </source>
</evidence>
<keyword evidence="7" id="KW-0460">Magnesium</keyword>
<dbReference type="GO" id="GO:0004635">
    <property type="term" value="F:phosphoribosyl-AMP cyclohydrolase activity"/>
    <property type="evidence" value="ECO:0007669"/>
    <property type="project" value="UniProtKB-UniRule"/>
</dbReference>
<organism evidence="9 10">
    <name type="scientific">Ignisphaera cupida</name>
    <dbReference type="NCBI Taxonomy" id="3050454"/>
    <lineage>
        <taxon>Archaea</taxon>
        <taxon>Thermoproteota</taxon>
        <taxon>Thermoprotei</taxon>
        <taxon>Desulfurococcales</taxon>
        <taxon>Desulfurococcaceae</taxon>
        <taxon>Ignisphaera</taxon>
    </lineage>
</organism>
<feature type="binding site" evidence="7">
    <location>
        <position position="86"/>
    </location>
    <ligand>
        <name>Zn(2+)</name>
        <dbReference type="ChEBI" id="CHEBI:29105"/>
        <note>ligand shared between dimeric partners</note>
    </ligand>
</feature>
<dbReference type="RefSeq" id="WP_285273336.1">
    <property type="nucleotide sequence ID" value="NZ_JASNVW010000001.1"/>
</dbReference>
<dbReference type="Proteomes" id="UP001529235">
    <property type="component" value="Unassembled WGS sequence"/>
</dbReference>
<dbReference type="EMBL" id="JASNVW010000001">
    <property type="protein sequence ID" value="MDK6028371.1"/>
    <property type="molecule type" value="Genomic_DNA"/>
</dbReference>
<feature type="binding site" evidence="7">
    <location>
        <position position="85"/>
    </location>
    <ligand>
        <name>Mg(2+)</name>
        <dbReference type="ChEBI" id="CHEBI:18420"/>
    </ligand>
</feature>
<dbReference type="PANTHER" id="PTHR42945:SF1">
    <property type="entry name" value="HISTIDINE BIOSYNTHESIS BIFUNCTIONAL PROTEIN HIS7"/>
    <property type="match status" value="1"/>
</dbReference>
<reference evidence="9 10" key="1">
    <citation type="submission" date="2023-05" db="EMBL/GenBank/DDBJ databases">
        <title>A new hyperthermophilic archaea 'Ignisphaera cupida' sp. nov. and description of the family 'Ignisphaeraceae' fam. nov.</title>
        <authorList>
            <person name="Podosokorskaya O.A."/>
            <person name="Elcheninov A.G."/>
            <person name="Klukina A."/>
            <person name="Merkel A.Y."/>
        </authorList>
    </citation>
    <scope>NUCLEOTIDE SEQUENCE [LARGE SCALE GENOMIC DNA]</scope>
    <source>
        <strain evidence="9 10">4213-co</strain>
    </source>
</reference>
<evidence type="ECO:0000256" key="3">
    <source>
        <dbReference type="ARBA" id="ARBA00022490"/>
    </source>
</evidence>
<comment type="pathway">
    <text evidence="2 7">Amino-acid biosynthesis; L-histidine biosynthesis; L-histidine from 5-phospho-alpha-D-ribose 1-diphosphate: step 3/9.</text>
</comment>
<dbReference type="GO" id="GO:0000105">
    <property type="term" value="P:L-histidine biosynthetic process"/>
    <property type="evidence" value="ECO:0007669"/>
    <property type="project" value="UniProtKB-UniRule"/>
</dbReference>
<dbReference type="Gene3D" id="3.10.20.810">
    <property type="entry name" value="Phosphoribosyl-AMP cyclohydrolase"/>
    <property type="match status" value="1"/>
</dbReference>
<keyword evidence="4 7" id="KW-0028">Amino-acid biosynthesis</keyword>
<evidence type="ECO:0000313" key="9">
    <source>
        <dbReference type="EMBL" id="MDK6028371.1"/>
    </source>
</evidence>
<dbReference type="PANTHER" id="PTHR42945">
    <property type="entry name" value="HISTIDINE BIOSYNTHESIS BIFUNCTIONAL PROTEIN"/>
    <property type="match status" value="1"/>
</dbReference>
<dbReference type="EC" id="3.5.4.19" evidence="7"/>
<evidence type="ECO:0000256" key="2">
    <source>
        <dbReference type="ARBA" id="ARBA00005169"/>
    </source>
</evidence>
<comment type="similarity">
    <text evidence="7">Belongs to the PRA-CH family.</text>
</comment>
<feature type="binding site" evidence="7">
    <location>
        <position position="102"/>
    </location>
    <ligand>
        <name>Zn(2+)</name>
        <dbReference type="ChEBI" id="CHEBI:29105"/>
        <note>ligand shared between dimeric partners</note>
    </ligand>
</feature>
<dbReference type="GO" id="GO:0008270">
    <property type="term" value="F:zinc ion binding"/>
    <property type="evidence" value="ECO:0007669"/>
    <property type="project" value="UniProtKB-UniRule"/>
</dbReference>
<feature type="binding site" evidence="7">
    <location>
        <position position="109"/>
    </location>
    <ligand>
        <name>Zn(2+)</name>
        <dbReference type="ChEBI" id="CHEBI:29105"/>
        <note>ligand shared between dimeric partners</note>
    </ligand>
</feature>
<proteinExistence type="inferred from homology"/>
<dbReference type="NCBIfam" id="NF000768">
    <property type="entry name" value="PRK00051.1"/>
    <property type="match status" value="1"/>
</dbReference>
<keyword evidence="7" id="KW-0479">Metal-binding</keyword>
<evidence type="ECO:0000256" key="4">
    <source>
        <dbReference type="ARBA" id="ARBA00022605"/>
    </source>
</evidence>
<dbReference type="InterPro" id="IPR038019">
    <property type="entry name" value="PRib_AMP_CycHydrolase_sf"/>
</dbReference>
<dbReference type="InterPro" id="IPR002496">
    <property type="entry name" value="PRib_AMP_CycHydrolase_dom"/>
</dbReference>
<feature type="domain" description="Phosphoribosyl-AMP cyclohydrolase" evidence="8">
    <location>
        <begin position="39"/>
        <end position="111"/>
    </location>
</feature>
<feature type="binding site" evidence="7">
    <location>
        <position position="87"/>
    </location>
    <ligand>
        <name>Mg(2+)</name>
        <dbReference type="ChEBI" id="CHEBI:18420"/>
    </ligand>
</feature>
<comment type="subcellular location">
    <subcellularLocation>
        <location evidence="7">Cytoplasm</location>
    </subcellularLocation>
</comment>
<accession>A0ABD4Z4Y4</accession>
<comment type="subunit">
    <text evidence="7">Homodimer.</text>
</comment>
<sequence length="118" mass="13582">MRLSIEEAEKLANKLKFRHEDNTVIAVVQDYKTKEVLSVAFMNREALIKTVTTGYLHLWSTSRKKLWLKGETSGNLQIVVDIKIDCDEDAVLVLVKPMGPMCHTGNFSCFYRRYSEIL</sequence>
<comment type="caution">
    <text evidence="9">The sequence shown here is derived from an EMBL/GenBank/DDBJ whole genome shotgun (WGS) entry which is preliminary data.</text>
</comment>
<keyword evidence="6 7" id="KW-0368">Histidine biosynthesis</keyword>
<evidence type="ECO:0000256" key="1">
    <source>
        <dbReference type="ARBA" id="ARBA00000024"/>
    </source>
</evidence>
<dbReference type="FunFam" id="3.10.20.810:FF:000001">
    <property type="entry name" value="Histidine biosynthesis bifunctional protein HisIE"/>
    <property type="match status" value="1"/>
</dbReference>
<name>A0ABD4Z4Y4_9CREN</name>
<dbReference type="HAMAP" id="MF_01021">
    <property type="entry name" value="HisI"/>
    <property type="match status" value="1"/>
</dbReference>
<evidence type="ECO:0000313" key="10">
    <source>
        <dbReference type="Proteomes" id="UP001529235"/>
    </source>
</evidence>
<keyword evidence="5 7" id="KW-0378">Hydrolase</keyword>
<comment type="cofactor">
    <cofactor evidence="7">
        <name>Zn(2+)</name>
        <dbReference type="ChEBI" id="CHEBI:29105"/>
    </cofactor>
    <text evidence="7">Binds 1 zinc ion per subunit.</text>
</comment>
<keyword evidence="10" id="KW-1185">Reference proteome</keyword>
<comment type="cofactor">
    <cofactor evidence="7">
        <name>Mg(2+)</name>
        <dbReference type="ChEBI" id="CHEBI:18420"/>
    </cofactor>
    <text evidence="7">Binds 1 Mg(2+) ion per subunit.</text>
</comment>
<dbReference type="InterPro" id="IPR026660">
    <property type="entry name" value="PRA-CH"/>
</dbReference>
<dbReference type="GO" id="GO:0000287">
    <property type="term" value="F:magnesium ion binding"/>
    <property type="evidence" value="ECO:0007669"/>
    <property type="project" value="UniProtKB-UniRule"/>
</dbReference>
<comment type="catalytic activity">
    <reaction evidence="1 7">
        <text>1-(5-phospho-beta-D-ribosyl)-5'-AMP + H2O = 1-(5-phospho-beta-D-ribosyl)-5-[(5-phospho-beta-D-ribosylamino)methylideneamino]imidazole-4-carboxamide</text>
        <dbReference type="Rhea" id="RHEA:20049"/>
        <dbReference type="ChEBI" id="CHEBI:15377"/>
        <dbReference type="ChEBI" id="CHEBI:58435"/>
        <dbReference type="ChEBI" id="CHEBI:59457"/>
        <dbReference type="EC" id="3.5.4.19"/>
    </reaction>
</comment>
<keyword evidence="7" id="KW-0862">Zinc</keyword>
<evidence type="ECO:0000256" key="7">
    <source>
        <dbReference type="HAMAP-Rule" id="MF_01021"/>
    </source>
</evidence>
<evidence type="ECO:0000256" key="5">
    <source>
        <dbReference type="ARBA" id="ARBA00022801"/>
    </source>
</evidence>
<dbReference type="Pfam" id="PF01502">
    <property type="entry name" value="PRA-CH"/>
    <property type="match status" value="1"/>
</dbReference>
<feature type="binding site" evidence="7">
    <location>
        <position position="89"/>
    </location>
    <ligand>
        <name>Mg(2+)</name>
        <dbReference type="ChEBI" id="CHEBI:18420"/>
    </ligand>
</feature>
<evidence type="ECO:0000259" key="8">
    <source>
        <dbReference type="Pfam" id="PF01502"/>
    </source>
</evidence>
<dbReference type="GO" id="GO:0004636">
    <property type="term" value="F:phosphoribosyl-ATP diphosphatase activity"/>
    <property type="evidence" value="ECO:0007669"/>
    <property type="project" value="UniProtKB-ARBA"/>
</dbReference>
<dbReference type="SUPFAM" id="SSF141734">
    <property type="entry name" value="HisI-like"/>
    <property type="match status" value="1"/>
</dbReference>
<dbReference type="GO" id="GO:0005737">
    <property type="term" value="C:cytoplasm"/>
    <property type="evidence" value="ECO:0007669"/>
    <property type="project" value="UniProtKB-SubCell"/>
</dbReference>